<feature type="transmembrane region" description="Helical" evidence="8">
    <location>
        <begin position="348"/>
        <end position="368"/>
    </location>
</feature>
<evidence type="ECO:0000256" key="1">
    <source>
        <dbReference type="ARBA" id="ARBA00004651"/>
    </source>
</evidence>
<evidence type="ECO:0000256" key="6">
    <source>
        <dbReference type="ARBA" id="ARBA00022989"/>
    </source>
</evidence>
<accession>A0ABR9NVE0</accession>
<comment type="subcellular location">
    <subcellularLocation>
        <location evidence="1 8">Cell membrane</location>
        <topology evidence="1 8">Multi-pass membrane protein</topology>
    </subcellularLocation>
</comment>
<comment type="caution">
    <text evidence="10">The sequence shown here is derived from an EMBL/GenBank/DDBJ whole genome shotgun (WGS) entry which is preliminary data.</text>
</comment>
<evidence type="ECO:0000256" key="3">
    <source>
        <dbReference type="ARBA" id="ARBA00022448"/>
    </source>
</evidence>
<feature type="transmembrane region" description="Helical" evidence="8">
    <location>
        <begin position="226"/>
        <end position="253"/>
    </location>
</feature>
<keyword evidence="7 8" id="KW-0472">Membrane</keyword>
<evidence type="ECO:0000256" key="4">
    <source>
        <dbReference type="ARBA" id="ARBA00022475"/>
    </source>
</evidence>
<dbReference type="InterPro" id="IPR047817">
    <property type="entry name" value="ABC2_TM_bact-type"/>
</dbReference>
<keyword evidence="5 8" id="KW-0812">Transmembrane</keyword>
<evidence type="ECO:0000259" key="9">
    <source>
        <dbReference type="PROSITE" id="PS51012"/>
    </source>
</evidence>
<proteinExistence type="inferred from homology"/>
<name>A0ABR9NVE0_9BACT</name>
<feature type="transmembrane region" description="Helical" evidence="8">
    <location>
        <begin position="294"/>
        <end position="313"/>
    </location>
</feature>
<dbReference type="Proteomes" id="UP000618926">
    <property type="component" value="Unassembled WGS sequence"/>
</dbReference>
<dbReference type="Pfam" id="PF12698">
    <property type="entry name" value="ABC2_membrane_3"/>
    <property type="match status" value="1"/>
</dbReference>
<dbReference type="PROSITE" id="PS51012">
    <property type="entry name" value="ABC_TM2"/>
    <property type="match status" value="1"/>
</dbReference>
<dbReference type="PANTHER" id="PTHR30294:SF29">
    <property type="entry name" value="MULTIDRUG ABC TRANSPORTER PERMEASE YBHS-RELATED"/>
    <property type="match status" value="1"/>
</dbReference>
<keyword evidence="6 8" id="KW-1133">Transmembrane helix</keyword>
<protein>
    <recommendedName>
        <fullName evidence="8">Transport permease protein</fullName>
    </recommendedName>
</protein>
<feature type="transmembrane region" description="Helical" evidence="8">
    <location>
        <begin position="182"/>
        <end position="205"/>
    </location>
</feature>
<evidence type="ECO:0000256" key="8">
    <source>
        <dbReference type="RuleBase" id="RU361157"/>
    </source>
</evidence>
<dbReference type="InterPro" id="IPR000412">
    <property type="entry name" value="ABC_2_transport"/>
</dbReference>
<dbReference type="InterPro" id="IPR051449">
    <property type="entry name" value="ABC-2_transporter_component"/>
</dbReference>
<sequence>MFDRLKTMLIKEAIQILRDPKMRFIILVIPAIQITLFGYAVNTDVKHIATAVYDLDNSALSRDLVARLERSGYFDIVQRVQRGDELRDLLDRGKVRAAVLINRGFQENIRAGRTATLPIIVDGTDPSTARIVVSYSVTIAERFSDQILTDYSLRRGGRTMGAKGIELESRAWFNANLESRNYYVPGVIASMVLITTMVLSSMAVVREKEIGTMEQIIVTPIQRWEFIVGKLVPFAIVGYINVTIVTCIALFWFKIPLRGSILLLIGSTALFLMSTLGFGLLISTISRTQQQAMMSSFMFTFPAMLLSGFAFPIENMPASIQYATYLNPLRYYLIIVRGIFLKGIGLGILWPQLAALALLGSVVLLFAVGRFRKSVG</sequence>
<comment type="similarity">
    <text evidence="2 8">Belongs to the ABC-2 integral membrane protein family.</text>
</comment>
<dbReference type="InterPro" id="IPR013525">
    <property type="entry name" value="ABC2_TM"/>
</dbReference>
<dbReference type="Gene3D" id="3.40.1710.10">
    <property type="entry name" value="abc type-2 transporter like domain"/>
    <property type="match status" value="1"/>
</dbReference>
<evidence type="ECO:0000256" key="2">
    <source>
        <dbReference type="ARBA" id="ARBA00007783"/>
    </source>
</evidence>
<evidence type="ECO:0000256" key="5">
    <source>
        <dbReference type="ARBA" id="ARBA00022692"/>
    </source>
</evidence>
<feature type="transmembrane region" description="Helical" evidence="8">
    <location>
        <begin position="259"/>
        <end position="282"/>
    </location>
</feature>
<evidence type="ECO:0000256" key="7">
    <source>
        <dbReference type="ARBA" id="ARBA00023136"/>
    </source>
</evidence>
<dbReference type="RefSeq" id="WP_192905534.1">
    <property type="nucleotide sequence ID" value="NZ_JADBFD010000011.1"/>
</dbReference>
<evidence type="ECO:0000313" key="10">
    <source>
        <dbReference type="EMBL" id="MBE2888216.1"/>
    </source>
</evidence>
<evidence type="ECO:0000313" key="11">
    <source>
        <dbReference type="Proteomes" id="UP000618926"/>
    </source>
</evidence>
<feature type="transmembrane region" description="Helical" evidence="8">
    <location>
        <begin position="21"/>
        <end position="41"/>
    </location>
</feature>
<keyword evidence="11" id="KW-1185">Reference proteome</keyword>
<dbReference type="EMBL" id="JADBFD010000011">
    <property type="protein sequence ID" value="MBE2888216.1"/>
    <property type="molecule type" value="Genomic_DNA"/>
</dbReference>
<reference evidence="10 11" key="1">
    <citation type="submission" date="2020-10" db="EMBL/GenBank/DDBJ databases">
        <title>Investigation of anaerobic biodegradation of phenanthrene by a sulfate-dependent Geobacter anodireducens strain PheS2.</title>
        <authorList>
            <person name="Zhang Z."/>
        </authorList>
    </citation>
    <scope>NUCLEOTIDE SEQUENCE [LARGE SCALE GENOMIC DNA]</scope>
    <source>
        <strain evidence="10 11">PheS2</strain>
    </source>
</reference>
<keyword evidence="4 8" id="KW-1003">Cell membrane</keyword>
<dbReference type="PANTHER" id="PTHR30294">
    <property type="entry name" value="MEMBRANE COMPONENT OF ABC TRANSPORTER YHHJ-RELATED"/>
    <property type="match status" value="1"/>
</dbReference>
<dbReference type="PRINTS" id="PR00164">
    <property type="entry name" value="ABC2TRNSPORT"/>
</dbReference>
<keyword evidence="3 8" id="KW-0813">Transport</keyword>
<feature type="domain" description="ABC transmembrane type-2" evidence="9">
    <location>
        <begin position="133"/>
        <end position="374"/>
    </location>
</feature>
<gene>
    <name evidence="10" type="ORF">IIE05_09565</name>
</gene>
<organism evidence="10 11">
    <name type="scientific">Geobacter anodireducens</name>
    <dbReference type="NCBI Taxonomy" id="1340425"/>
    <lineage>
        <taxon>Bacteria</taxon>
        <taxon>Pseudomonadati</taxon>
        <taxon>Thermodesulfobacteriota</taxon>
        <taxon>Desulfuromonadia</taxon>
        <taxon>Geobacterales</taxon>
        <taxon>Geobacteraceae</taxon>
        <taxon>Geobacter</taxon>
    </lineage>
</organism>